<dbReference type="GO" id="GO:0016020">
    <property type="term" value="C:membrane"/>
    <property type="evidence" value="ECO:0007669"/>
    <property type="project" value="TreeGrafter"/>
</dbReference>
<protein>
    <submittedName>
        <fullName evidence="2">DUF1295 domain-containing protein</fullName>
    </submittedName>
</protein>
<keyword evidence="1" id="KW-0472">Membrane</keyword>
<dbReference type="Gene3D" id="1.20.120.1630">
    <property type="match status" value="1"/>
</dbReference>
<comment type="caution">
    <text evidence="2">The sequence shown here is derived from an EMBL/GenBank/DDBJ whole genome shotgun (WGS) entry which is preliminary data.</text>
</comment>
<feature type="transmembrane region" description="Helical" evidence="1">
    <location>
        <begin position="6"/>
        <end position="27"/>
    </location>
</feature>
<evidence type="ECO:0000313" key="2">
    <source>
        <dbReference type="EMBL" id="RLQ85198.1"/>
    </source>
</evidence>
<gene>
    <name evidence="2" type="ORF">D8780_14635</name>
</gene>
<keyword evidence="1" id="KW-0812">Transmembrane</keyword>
<evidence type="ECO:0000256" key="1">
    <source>
        <dbReference type="SAM" id="Phobius"/>
    </source>
</evidence>
<keyword evidence="1" id="KW-1133">Transmembrane helix</keyword>
<organism evidence="2 3">
    <name type="scientific">Notoacmeibacter ruber</name>
    <dbReference type="NCBI Taxonomy" id="2670375"/>
    <lineage>
        <taxon>Bacteria</taxon>
        <taxon>Pseudomonadati</taxon>
        <taxon>Pseudomonadota</taxon>
        <taxon>Alphaproteobacteria</taxon>
        <taxon>Hyphomicrobiales</taxon>
        <taxon>Notoacmeibacteraceae</taxon>
        <taxon>Notoacmeibacter</taxon>
    </lineage>
</organism>
<proteinExistence type="predicted"/>
<feature type="transmembrane region" description="Helical" evidence="1">
    <location>
        <begin position="129"/>
        <end position="150"/>
    </location>
</feature>
<feature type="transmembrane region" description="Helical" evidence="1">
    <location>
        <begin position="34"/>
        <end position="55"/>
    </location>
</feature>
<dbReference type="EMBL" id="RCWN01000002">
    <property type="protein sequence ID" value="RLQ85198.1"/>
    <property type="molecule type" value="Genomic_DNA"/>
</dbReference>
<dbReference type="Pfam" id="PF06966">
    <property type="entry name" value="DUF1295"/>
    <property type="match status" value="1"/>
</dbReference>
<dbReference type="PROSITE" id="PS50244">
    <property type="entry name" value="S5A_REDUCTASE"/>
    <property type="match status" value="1"/>
</dbReference>
<dbReference type="PANTHER" id="PTHR32251">
    <property type="entry name" value="3-OXO-5-ALPHA-STEROID 4-DEHYDROGENASE"/>
    <property type="match status" value="1"/>
</dbReference>
<name>A0A3L7J3H4_9HYPH</name>
<accession>A0A3L7J3H4</accession>
<dbReference type="Proteomes" id="UP000281094">
    <property type="component" value="Unassembled WGS sequence"/>
</dbReference>
<feature type="transmembrane region" description="Helical" evidence="1">
    <location>
        <begin position="97"/>
        <end position="117"/>
    </location>
</feature>
<dbReference type="PANTHER" id="PTHR32251:SF17">
    <property type="entry name" value="STEROID 5-ALPHA REDUCTASE C-TERMINAL DOMAIN-CONTAINING PROTEIN"/>
    <property type="match status" value="1"/>
</dbReference>
<feature type="transmembrane region" description="Helical" evidence="1">
    <location>
        <begin position="61"/>
        <end position="85"/>
    </location>
</feature>
<feature type="transmembrane region" description="Helical" evidence="1">
    <location>
        <begin position="185"/>
        <end position="202"/>
    </location>
</feature>
<dbReference type="RefSeq" id="WP_121646615.1">
    <property type="nucleotide sequence ID" value="NZ_RCWN01000002.1"/>
</dbReference>
<reference evidence="2 3" key="1">
    <citation type="submission" date="2018-10" db="EMBL/GenBank/DDBJ databases">
        <title>Notoacmeibacter sp. M2BS9Y-3-1, whole genome shotgun sequence.</title>
        <authorList>
            <person name="Tuo L."/>
        </authorList>
    </citation>
    <scope>NUCLEOTIDE SEQUENCE [LARGE SCALE GENOMIC DNA]</scope>
    <source>
        <strain evidence="2 3">M2BS9Y-3-1</strain>
    </source>
</reference>
<sequence length="252" mass="28335">MPTLSEPIWLLIANTILFIVLGVIAAIRTGDTKWPFAFGFFSLLPATLILAWYGAGAEWRRIGICLLVAIYVARMLYTLLVWFNATGAAKLKDQSPRSALIGLPFVLVPVFCWLYPLPFFAAMDRTEGFGWFDGAALLCYGLGTVFHMGADLQKWRFKQEEANQGKLLRRGFWGMSRHPNYFGDFLIYCSFAIVSVWPWGLISPLVNLAQYFADAIPKNEKQSKARHNGAWDAYVRETPIFLPLGRPTAKAG</sequence>
<dbReference type="AlphaFoldDB" id="A0A3L7J3H4"/>
<keyword evidence="3" id="KW-1185">Reference proteome</keyword>
<dbReference type="InterPro" id="IPR010721">
    <property type="entry name" value="UstE-like"/>
</dbReference>
<evidence type="ECO:0000313" key="3">
    <source>
        <dbReference type="Proteomes" id="UP000281094"/>
    </source>
</evidence>